<proteinExistence type="predicted"/>
<dbReference type="EMBL" id="AGNL01022252">
    <property type="protein sequence ID" value="EJK59815.1"/>
    <property type="molecule type" value="Genomic_DNA"/>
</dbReference>
<feature type="region of interest" description="Disordered" evidence="1">
    <location>
        <begin position="213"/>
        <end position="238"/>
    </location>
</feature>
<evidence type="ECO:0000313" key="3">
    <source>
        <dbReference type="Proteomes" id="UP000266841"/>
    </source>
</evidence>
<evidence type="ECO:0000313" key="2">
    <source>
        <dbReference type="EMBL" id="EJK59815.1"/>
    </source>
</evidence>
<dbReference type="Proteomes" id="UP000266841">
    <property type="component" value="Unassembled WGS sequence"/>
</dbReference>
<protein>
    <submittedName>
        <fullName evidence="2">Uncharacterized protein</fullName>
    </submittedName>
</protein>
<organism evidence="2 3">
    <name type="scientific">Thalassiosira oceanica</name>
    <name type="common">Marine diatom</name>
    <dbReference type="NCBI Taxonomy" id="159749"/>
    <lineage>
        <taxon>Eukaryota</taxon>
        <taxon>Sar</taxon>
        <taxon>Stramenopiles</taxon>
        <taxon>Ochrophyta</taxon>
        <taxon>Bacillariophyta</taxon>
        <taxon>Coscinodiscophyceae</taxon>
        <taxon>Thalassiosirophycidae</taxon>
        <taxon>Thalassiosirales</taxon>
        <taxon>Thalassiosiraceae</taxon>
        <taxon>Thalassiosira</taxon>
    </lineage>
</organism>
<feature type="region of interest" description="Disordered" evidence="1">
    <location>
        <begin position="147"/>
        <end position="195"/>
    </location>
</feature>
<reference evidence="2 3" key="1">
    <citation type="journal article" date="2012" name="Genome Biol.">
        <title>Genome and low-iron response of an oceanic diatom adapted to chronic iron limitation.</title>
        <authorList>
            <person name="Lommer M."/>
            <person name="Specht M."/>
            <person name="Roy A.S."/>
            <person name="Kraemer L."/>
            <person name="Andreson R."/>
            <person name="Gutowska M.A."/>
            <person name="Wolf J."/>
            <person name="Bergner S.V."/>
            <person name="Schilhabel M.B."/>
            <person name="Klostermeier U.C."/>
            <person name="Beiko R.G."/>
            <person name="Rosenstiel P."/>
            <person name="Hippler M."/>
            <person name="Laroche J."/>
        </authorList>
    </citation>
    <scope>NUCLEOTIDE SEQUENCE [LARGE SCALE GENOMIC DNA]</scope>
    <source>
        <strain evidence="2 3">CCMP1005</strain>
    </source>
</reference>
<keyword evidence="3" id="KW-1185">Reference proteome</keyword>
<feature type="compositionally biased region" description="Gly residues" evidence="1">
    <location>
        <begin position="166"/>
        <end position="177"/>
    </location>
</feature>
<dbReference type="AlphaFoldDB" id="K0S3K9"/>
<feature type="compositionally biased region" description="Basic and acidic residues" evidence="1">
    <location>
        <begin position="276"/>
        <end position="286"/>
    </location>
</feature>
<accession>K0S3K9</accession>
<feature type="compositionally biased region" description="Acidic residues" evidence="1">
    <location>
        <begin position="261"/>
        <end position="270"/>
    </location>
</feature>
<comment type="caution">
    <text evidence="2">The sequence shown here is derived from an EMBL/GenBank/DDBJ whole genome shotgun (WGS) entry which is preliminary data.</text>
</comment>
<sequence>MQQAFNLECLFTGNSMRSKQIGHRSSSGLSWPLAISCCRAAEDSASAEPARAAAASDMLRWDTTSVPSASSPDQTSGAASCQVDPPLLAYPAPTVPVFSPGLLLLSASRFSHDTSGLFLFLMSELKPIGDFVEDKAVASSGLSGAPRGFVDKASLSPGPAEERDGGAGGQKSRGGIGPSCSRGGSDEMDAQASGSHGGIEMVQVTSDGVANSAAPSEFWKSPDASPWSAVKTRQSSHEPWTAVRRFNSGVAVDREVHPSECEETGAEEESQGMRTRRTELFTHSRD</sequence>
<name>K0S3K9_THAOC</name>
<feature type="region of interest" description="Disordered" evidence="1">
    <location>
        <begin position="251"/>
        <end position="286"/>
    </location>
</feature>
<evidence type="ECO:0000256" key="1">
    <source>
        <dbReference type="SAM" id="MobiDB-lite"/>
    </source>
</evidence>
<gene>
    <name evidence="2" type="ORF">THAOC_19917</name>
</gene>